<reference evidence="4" key="2">
    <citation type="submission" date="2020-04" db="EMBL/GenBank/DDBJ databases">
        <authorList>
            <consortium name="NCBI Genome Project"/>
        </authorList>
    </citation>
    <scope>NUCLEOTIDE SEQUENCE</scope>
    <source>
        <strain evidence="4">CBS 342.82</strain>
    </source>
</reference>
<accession>A0A6J3MCF1</accession>
<dbReference type="Proteomes" id="UP000504637">
    <property type="component" value="Unplaced"/>
</dbReference>
<keyword evidence="3" id="KW-1185">Reference proteome</keyword>
<protein>
    <submittedName>
        <fullName evidence="4">Uncharacterized protein</fullName>
    </submittedName>
</protein>
<feature type="compositionally biased region" description="Acidic residues" evidence="1">
    <location>
        <begin position="312"/>
        <end position="322"/>
    </location>
</feature>
<organism evidence="4">
    <name type="scientific">Dissoconium aciculare CBS 342.82</name>
    <dbReference type="NCBI Taxonomy" id="1314786"/>
    <lineage>
        <taxon>Eukaryota</taxon>
        <taxon>Fungi</taxon>
        <taxon>Dikarya</taxon>
        <taxon>Ascomycota</taxon>
        <taxon>Pezizomycotina</taxon>
        <taxon>Dothideomycetes</taxon>
        <taxon>Dothideomycetidae</taxon>
        <taxon>Mycosphaerellales</taxon>
        <taxon>Dissoconiaceae</taxon>
        <taxon>Dissoconium</taxon>
    </lineage>
</organism>
<evidence type="ECO:0000313" key="4">
    <source>
        <dbReference type="RefSeq" id="XP_033462736.1"/>
    </source>
</evidence>
<name>A0A6J3MCF1_9PEZI</name>
<evidence type="ECO:0000256" key="2">
    <source>
        <dbReference type="SAM" id="SignalP"/>
    </source>
</evidence>
<keyword evidence="2" id="KW-0732">Signal</keyword>
<sequence length="322" mass="33106">MLWFHLLMMAVMSANAAIITLIKDEPARRVFPIRHPMEVGDTLATLNEGLGPRDPLAPHFTATVEGPVAASVGVPETLTACDDALAPHFTAAVDGPVAVPQTLAARDALPLMPHFTATVSNSPVTTNILDATTFVTGTRISIAVSASITSASITSAEITSAEITSAAVAAATSGKHLPSFMEMYEHARAALLRGDHPGAPEGELHEFRLPTAPHNLDLSPSSTLRTATAGASGGDETSGTAVGRNFWVGPVVARAAEEGGGEGNGSGGGAVEATMTMTMTMATTVSGTSAKAAAAPEMTRQHGRFGRWGTGDLDENGDEIEE</sequence>
<reference evidence="4" key="1">
    <citation type="submission" date="2020-01" db="EMBL/GenBank/DDBJ databases">
        <authorList>
            <consortium name="DOE Joint Genome Institute"/>
            <person name="Haridas S."/>
            <person name="Albert R."/>
            <person name="Binder M."/>
            <person name="Bloem J."/>
            <person name="Labutti K."/>
            <person name="Salamov A."/>
            <person name="Andreopoulos B."/>
            <person name="Baker S.E."/>
            <person name="Barry K."/>
            <person name="Bills G."/>
            <person name="Bluhm B.H."/>
            <person name="Cannon C."/>
            <person name="Castanera R."/>
            <person name="Culley D.E."/>
            <person name="Daum C."/>
            <person name="Ezra D."/>
            <person name="Gonzalez J.B."/>
            <person name="Henrissat B."/>
            <person name="Kuo A."/>
            <person name="Liang C."/>
            <person name="Lipzen A."/>
            <person name="Lutzoni F."/>
            <person name="Magnuson J."/>
            <person name="Mondo S."/>
            <person name="Nolan M."/>
            <person name="Ohm R."/>
            <person name="Pangilinan J."/>
            <person name="Park H.-J."/>
            <person name="Ramirez L."/>
            <person name="Alfaro M."/>
            <person name="Sun H."/>
            <person name="Tritt A."/>
            <person name="Yoshinaga Y."/>
            <person name="Zwiers L.-H."/>
            <person name="Turgeon B.G."/>
            <person name="Goodwin S.B."/>
            <person name="Spatafora J.W."/>
            <person name="Crous P.W."/>
            <person name="Grigoriev I.V."/>
        </authorList>
    </citation>
    <scope>NUCLEOTIDE SEQUENCE</scope>
    <source>
        <strain evidence="4">CBS 342.82</strain>
    </source>
</reference>
<dbReference type="GeneID" id="54360781"/>
<feature type="signal peptide" evidence="2">
    <location>
        <begin position="1"/>
        <end position="16"/>
    </location>
</feature>
<feature type="region of interest" description="Disordered" evidence="1">
    <location>
        <begin position="214"/>
        <end position="242"/>
    </location>
</feature>
<dbReference type="RefSeq" id="XP_033462736.1">
    <property type="nucleotide sequence ID" value="XM_033602981.1"/>
</dbReference>
<evidence type="ECO:0000256" key="1">
    <source>
        <dbReference type="SAM" id="MobiDB-lite"/>
    </source>
</evidence>
<feature type="region of interest" description="Disordered" evidence="1">
    <location>
        <begin position="290"/>
        <end position="322"/>
    </location>
</feature>
<evidence type="ECO:0000313" key="3">
    <source>
        <dbReference type="Proteomes" id="UP000504637"/>
    </source>
</evidence>
<proteinExistence type="predicted"/>
<dbReference type="AlphaFoldDB" id="A0A6J3MCF1"/>
<gene>
    <name evidence="4" type="ORF">K489DRAFT_368820</name>
</gene>
<reference evidence="4" key="3">
    <citation type="submission" date="2025-08" db="UniProtKB">
        <authorList>
            <consortium name="RefSeq"/>
        </authorList>
    </citation>
    <scope>IDENTIFICATION</scope>
    <source>
        <strain evidence="4">CBS 342.82</strain>
    </source>
</reference>
<feature type="chain" id="PRO_5026784424" evidence="2">
    <location>
        <begin position="17"/>
        <end position="322"/>
    </location>
</feature>